<sequence length="106" mass="12112">MLVCLIEFGTAPGKEEQNRALVKELLVEARTIDGFISKESFTSRDTPGKVITLSYWKDADSLRAWMRNAEHRKAIPLGKKELFTHYTIQIAEITSDRTWTKPDNAD</sequence>
<dbReference type="Pfam" id="PF03992">
    <property type="entry name" value="ABM"/>
    <property type="match status" value="1"/>
</dbReference>
<dbReference type="SUPFAM" id="SSF54909">
    <property type="entry name" value="Dimeric alpha+beta barrel"/>
    <property type="match status" value="1"/>
</dbReference>
<dbReference type="PANTHER" id="PTHR37811">
    <property type="entry name" value="BLL5343 PROTEIN"/>
    <property type="match status" value="1"/>
</dbReference>
<feature type="domain" description="ABM" evidence="1">
    <location>
        <begin position="2"/>
        <end position="93"/>
    </location>
</feature>
<protein>
    <submittedName>
        <fullName evidence="2">Heme-degrading monooxygenase HmoA</fullName>
    </submittedName>
</protein>
<organism evidence="2 3">
    <name type="scientific">Pusillimonas noertemannii</name>
    <dbReference type="NCBI Taxonomy" id="305977"/>
    <lineage>
        <taxon>Bacteria</taxon>
        <taxon>Pseudomonadati</taxon>
        <taxon>Pseudomonadota</taxon>
        <taxon>Betaproteobacteria</taxon>
        <taxon>Burkholderiales</taxon>
        <taxon>Alcaligenaceae</taxon>
        <taxon>Pusillimonas</taxon>
    </lineage>
</organism>
<keyword evidence="3" id="KW-1185">Reference proteome</keyword>
<reference evidence="2 3" key="1">
    <citation type="submission" date="2018-04" db="EMBL/GenBank/DDBJ databases">
        <title>Genomic Encyclopedia of Type Strains, Phase IV (KMG-IV): sequencing the most valuable type-strain genomes for metagenomic binning, comparative biology and taxonomic classification.</title>
        <authorList>
            <person name="Goeker M."/>
        </authorList>
    </citation>
    <scope>NUCLEOTIDE SEQUENCE [LARGE SCALE GENOMIC DNA]</scope>
    <source>
        <strain evidence="2 3">DSM 10065</strain>
    </source>
</reference>
<evidence type="ECO:0000259" key="1">
    <source>
        <dbReference type="PROSITE" id="PS51725"/>
    </source>
</evidence>
<evidence type="ECO:0000313" key="2">
    <source>
        <dbReference type="EMBL" id="PVY67919.1"/>
    </source>
</evidence>
<dbReference type="PANTHER" id="PTHR37811:SF2">
    <property type="entry name" value="ABM DOMAIN-CONTAINING PROTEIN"/>
    <property type="match status" value="1"/>
</dbReference>
<dbReference type="InterPro" id="IPR011008">
    <property type="entry name" value="Dimeric_a/b-barrel"/>
</dbReference>
<accession>A0A2U1CPW0</accession>
<dbReference type="InterPro" id="IPR052936">
    <property type="entry name" value="Jasmonate_Hydroxylase-like"/>
</dbReference>
<gene>
    <name evidence="2" type="ORF">C7440_0305</name>
</gene>
<dbReference type="Proteomes" id="UP000246145">
    <property type="component" value="Unassembled WGS sequence"/>
</dbReference>
<dbReference type="AlphaFoldDB" id="A0A2U1CPW0"/>
<dbReference type="InterPro" id="IPR007138">
    <property type="entry name" value="ABM_dom"/>
</dbReference>
<dbReference type="EMBL" id="QEKO01000001">
    <property type="protein sequence ID" value="PVY67919.1"/>
    <property type="molecule type" value="Genomic_DNA"/>
</dbReference>
<keyword evidence="2" id="KW-0560">Oxidoreductase</keyword>
<dbReference type="GO" id="GO:0004497">
    <property type="term" value="F:monooxygenase activity"/>
    <property type="evidence" value="ECO:0007669"/>
    <property type="project" value="UniProtKB-KW"/>
</dbReference>
<dbReference type="OrthoDB" id="9797060at2"/>
<proteinExistence type="predicted"/>
<dbReference type="Gene3D" id="3.30.70.100">
    <property type="match status" value="1"/>
</dbReference>
<comment type="caution">
    <text evidence="2">The sequence shown here is derived from an EMBL/GenBank/DDBJ whole genome shotgun (WGS) entry which is preliminary data.</text>
</comment>
<evidence type="ECO:0000313" key="3">
    <source>
        <dbReference type="Proteomes" id="UP000246145"/>
    </source>
</evidence>
<dbReference type="PROSITE" id="PS51725">
    <property type="entry name" value="ABM"/>
    <property type="match status" value="1"/>
</dbReference>
<name>A0A2U1CPW0_9BURK</name>
<keyword evidence="2" id="KW-0503">Monooxygenase</keyword>
<dbReference type="RefSeq" id="WP_116517217.1">
    <property type="nucleotide sequence ID" value="NZ_JACCEX010000001.1"/>
</dbReference>